<dbReference type="EMBL" id="CP034159">
    <property type="protein sequence ID" value="AZI33338.1"/>
    <property type="molecule type" value="Genomic_DNA"/>
</dbReference>
<sequence>MKMINPLVTISIPLYNCADFLEACLESVRLQTYAHIEVTLINDQTPDNSVQIAEEFIQKHQLENWRIIHLAKNSGLSVVRNKGIDTALGKYIFFVDSDDVITRDCVSKLVVISENSGAEVTMSQLECVELKTGKRSICIKLNSEEKLISGNINILTAFSNNELVSYSVNKLFLVDFIRKNSIYFTPGLFAEDELWNFQMILKLNKVAIHKDVTYTYFLHQKSIIHNRDRKYFNNWFTIAKYVDEALKTEDNNIRKALILRYLISYKSMTLMMNWRAKKDEQLWKESYCNYKTLSGLHWSDYFSTKIPLSIKKADLLNSLPTDLGFRFFKWRWER</sequence>
<dbReference type="InterPro" id="IPR029044">
    <property type="entry name" value="Nucleotide-diphossugar_trans"/>
</dbReference>
<organism evidence="4 5">
    <name type="scientific">Kaistella carnis</name>
    <dbReference type="NCBI Taxonomy" id="1241979"/>
    <lineage>
        <taxon>Bacteria</taxon>
        <taxon>Pseudomonadati</taxon>
        <taxon>Bacteroidota</taxon>
        <taxon>Flavobacteriia</taxon>
        <taxon>Flavobacteriales</taxon>
        <taxon>Weeksellaceae</taxon>
        <taxon>Chryseobacterium group</taxon>
        <taxon>Kaistella</taxon>
    </lineage>
</organism>
<gene>
    <name evidence="4" type="ORF">EIB73_09160</name>
</gene>
<evidence type="ECO:0000256" key="2">
    <source>
        <dbReference type="ARBA" id="ARBA00022679"/>
    </source>
</evidence>
<dbReference type="Proteomes" id="UP000270185">
    <property type="component" value="Chromosome"/>
</dbReference>
<dbReference type="OrthoDB" id="396512at2"/>
<dbReference type="SUPFAM" id="SSF53448">
    <property type="entry name" value="Nucleotide-diphospho-sugar transferases"/>
    <property type="match status" value="1"/>
</dbReference>
<dbReference type="CDD" id="cd00761">
    <property type="entry name" value="Glyco_tranf_GTA_type"/>
    <property type="match status" value="1"/>
</dbReference>
<dbReference type="Gene3D" id="3.90.550.10">
    <property type="entry name" value="Spore Coat Polysaccharide Biosynthesis Protein SpsA, Chain A"/>
    <property type="match status" value="1"/>
</dbReference>
<keyword evidence="1" id="KW-0328">Glycosyltransferase</keyword>
<dbReference type="InterPro" id="IPR001173">
    <property type="entry name" value="Glyco_trans_2-like"/>
</dbReference>
<dbReference type="RefSeq" id="WP_125024707.1">
    <property type="nucleotide sequence ID" value="NZ_CP034159.1"/>
</dbReference>
<dbReference type="GO" id="GO:0016758">
    <property type="term" value="F:hexosyltransferase activity"/>
    <property type="evidence" value="ECO:0007669"/>
    <property type="project" value="UniProtKB-ARBA"/>
</dbReference>
<dbReference type="PANTHER" id="PTHR22916:SF51">
    <property type="entry name" value="GLYCOSYLTRANSFERASE EPSH-RELATED"/>
    <property type="match status" value="1"/>
</dbReference>
<evidence type="ECO:0000313" key="5">
    <source>
        <dbReference type="Proteomes" id="UP000270185"/>
    </source>
</evidence>
<keyword evidence="2 4" id="KW-0808">Transferase</keyword>
<feature type="domain" description="Glycosyltransferase 2-like" evidence="3">
    <location>
        <begin position="10"/>
        <end position="140"/>
    </location>
</feature>
<dbReference type="KEGG" id="ccas:EIB73_09160"/>
<name>A0A3G8XKI5_9FLAO</name>
<dbReference type="AlphaFoldDB" id="A0A3G8XKI5"/>
<evidence type="ECO:0000313" key="4">
    <source>
        <dbReference type="EMBL" id="AZI33338.1"/>
    </source>
</evidence>
<reference evidence="5" key="1">
    <citation type="submission" date="2018-11" db="EMBL/GenBank/DDBJ databases">
        <title>Proposal to divide the Flavobacteriaceae and reorganize its genera based on Amino Acid Identity values calculated from whole genome sequences.</title>
        <authorList>
            <person name="Nicholson A.C."/>
            <person name="Gulvik C.A."/>
            <person name="Whitney A.M."/>
            <person name="Humrighouse B.W."/>
            <person name="Bell M."/>
            <person name="Holmes B."/>
            <person name="Steigerwalt A.G."/>
            <person name="Villarma A."/>
            <person name="Sheth M."/>
            <person name="Batra D."/>
            <person name="Pryor J."/>
            <person name="Bernardet J.-F."/>
            <person name="Hugo C."/>
            <person name="Kampfer P."/>
            <person name="Newman J.D."/>
            <person name="McQuiston J.R."/>
        </authorList>
    </citation>
    <scope>NUCLEOTIDE SEQUENCE [LARGE SCALE GENOMIC DNA]</scope>
    <source>
        <strain evidence="5">G0081</strain>
    </source>
</reference>
<evidence type="ECO:0000259" key="3">
    <source>
        <dbReference type="Pfam" id="PF00535"/>
    </source>
</evidence>
<dbReference type="Pfam" id="PF00535">
    <property type="entry name" value="Glycos_transf_2"/>
    <property type="match status" value="1"/>
</dbReference>
<evidence type="ECO:0000256" key="1">
    <source>
        <dbReference type="ARBA" id="ARBA00022676"/>
    </source>
</evidence>
<proteinExistence type="predicted"/>
<keyword evidence="5" id="KW-1185">Reference proteome</keyword>
<dbReference type="PANTHER" id="PTHR22916">
    <property type="entry name" value="GLYCOSYLTRANSFERASE"/>
    <property type="match status" value="1"/>
</dbReference>
<protein>
    <submittedName>
        <fullName evidence="4">Glycosyltransferase</fullName>
    </submittedName>
</protein>
<accession>A0A3G8XKI5</accession>